<feature type="domain" description="Alcohol dehydrogenase-like N-terminal" evidence="1">
    <location>
        <begin position="21"/>
        <end position="60"/>
    </location>
</feature>
<keyword evidence="3" id="KW-1185">Reference proteome</keyword>
<dbReference type="Gene3D" id="3.90.180.10">
    <property type="entry name" value="Medium-chain alcohol dehydrogenases, catalytic domain"/>
    <property type="match status" value="1"/>
</dbReference>
<reference evidence="2 3" key="1">
    <citation type="submission" date="2013-03" db="EMBL/GenBank/DDBJ databases">
        <authorList>
            <person name="Le V."/>
        </authorList>
    </citation>
    <scope>NUCLEOTIDE SEQUENCE [LARGE SCALE GENOMIC DNA]</scope>
    <source>
        <strain evidence="2 3">BiD32</strain>
    </source>
</reference>
<organism evidence="2 3">
    <name type="scientific">Sphingobium indicum BiD32</name>
    <dbReference type="NCBI Taxonomy" id="1301087"/>
    <lineage>
        <taxon>Bacteria</taxon>
        <taxon>Pseudomonadati</taxon>
        <taxon>Pseudomonadota</taxon>
        <taxon>Alphaproteobacteria</taxon>
        <taxon>Sphingomonadales</taxon>
        <taxon>Sphingomonadaceae</taxon>
        <taxon>Sphingobium</taxon>
    </lineage>
</organism>
<dbReference type="InterPro" id="IPR013154">
    <property type="entry name" value="ADH-like_N"/>
</dbReference>
<protein>
    <recommendedName>
        <fullName evidence="1">Alcohol dehydrogenase-like N-terminal domain-containing protein</fullName>
    </recommendedName>
</protein>
<dbReference type="AlphaFoldDB" id="N1MMI3"/>
<evidence type="ECO:0000259" key="1">
    <source>
        <dbReference type="Pfam" id="PF08240"/>
    </source>
</evidence>
<gene>
    <name evidence="2" type="ORF">EBBID32_27780</name>
</gene>
<accession>N1MMI3</accession>
<name>N1MMI3_9SPHN</name>
<dbReference type="EMBL" id="CAVK010000139">
    <property type="protein sequence ID" value="CCW18425.1"/>
    <property type="molecule type" value="Genomic_DNA"/>
</dbReference>
<dbReference type="Proteomes" id="UP000013201">
    <property type="component" value="Unassembled WGS sequence"/>
</dbReference>
<evidence type="ECO:0000313" key="2">
    <source>
        <dbReference type="EMBL" id="CCW18425.1"/>
    </source>
</evidence>
<sequence length="60" mass="6486">MRIATFDADTRQIRIEDAPMPVVIKVHRCGICGSNVSMTSGGAFSLKTGQFGHEYSGEIV</sequence>
<proteinExistence type="predicted"/>
<reference evidence="3" key="2">
    <citation type="submission" date="2013-04" db="EMBL/GenBank/DDBJ databases">
        <title>Bisphenol A degrading Sphingobium sp. strain BiD32.</title>
        <authorList>
            <person name="Nielsen J.L."/>
            <person name="Zhou N.A."/>
            <person name="Kjeldal H."/>
        </authorList>
    </citation>
    <scope>NUCLEOTIDE SEQUENCE [LARGE SCALE GENOMIC DNA]</scope>
    <source>
        <strain evidence="3">BiD32</strain>
    </source>
</reference>
<dbReference type="SUPFAM" id="SSF50129">
    <property type="entry name" value="GroES-like"/>
    <property type="match status" value="1"/>
</dbReference>
<dbReference type="InterPro" id="IPR011032">
    <property type="entry name" value="GroES-like_sf"/>
</dbReference>
<dbReference type="Pfam" id="PF08240">
    <property type="entry name" value="ADH_N"/>
    <property type="match status" value="1"/>
</dbReference>
<evidence type="ECO:0000313" key="3">
    <source>
        <dbReference type="Proteomes" id="UP000013201"/>
    </source>
</evidence>
<comment type="caution">
    <text evidence="2">The sequence shown here is derived from an EMBL/GenBank/DDBJ whole genome shotgun (WGS) entry which is preliminary data.</text>
</comment>